<dbReference type="Gene3D" id="3.40.50.720">
    <property type="entry name" value="NAD(P)-binding Rossmann-like Domain"/>
    <property type="match status" value="1"/>
</dbReference>
<dbReference type="RefSeq" id="WP_142534552.1">
    <property type="nucleotide sequence ID" value="NZ_FXTB01000011.1"/>
</dbReference>
<dbReference type="Gene3D" id="3.90.25.10">
    <property type="entry name" value="UDP-galactose 4-epimerase, domain 1"/>
    <property type="match status" value="1"/>
</dbReference>
<dbReference type="SUPFAM" id="SSF51735">
    <property type="entry name" value="NAD(P)-binding Rossmann-fold domains"/>
    <property type="match status" value="1"/>
</dbReference>
<proteinExistence type="inferred from homology"/>
<dbReference type="GO" id="GO:0005829">
    <property type="term" value="C:cytosol"/>
    <property type="evidence" value="ECO:0007669"/>
    <property type="project" value="TreeGrafter"/>
</dbReference>
<dbReference type="CDD" id="cd05254">
    <property type="entry name" value="dTDP_HR_like_SDR_e"/>
    <property type="match status" value="1"/>
</dbReference>
<dbReference type="PANTHER" id="PTHR10491">
    <property type="entry name" value="DTDP-4-DEHYDRORHAMNOSE REDUCTASE"/>
    <property type="match status" value="1"/>
</dbReference>
<protein>
    <recommendedName>
        <fullName evidence="4 6">dTDP-4-dehydrorhamnose reductase</fullName>
        <ecNumber evidence="3 6">1.1.1.133</ecNumber>
    </recommendedName>
</protein>
<dbReference type="OrthoDB" id="9803892at2"/>
<evidence type="ECO:0000256" key="5">
    <source>
        <dbReference type="ARBA" id="ARBA00048200"/>
    </source>
</evidence>
<comment type="similarity">
    <text evidence="2 6">Belongs to the dTDP-4-dehydrorhamnose reductase family.</text>
</comment>
<gene>
    <name evidence="8" type="ORF">SAMN06265379_111106</name>
</gene>
<evidence type="ECO:0000256" key="4">
    <source>
        <dbReference type="ARBA" id="ARBA00017099"/>
    </source>
</evidence>
<feature type="domain" description="RmlD-like substrate binding" evidence="7">
    <location>
        <begin position="1"/>
        <end position="283"/>
    </location>
</feature>
<dbReference type="InterPro" id="IPR036291">
    <property type="entry name" value="NAD(P)-bd_dom_sf"/>
</dbReference>
<comment type="catalytic activity">
    <reaction evidence="5">
        <text>dTDP-beta-L-rhamnose + NADP(+) = dTDP-4-dehydro-beta-L-rhamnose + NADPH + H(+)</text>
        <dbReference type="Rhea" id="RHEA:21796"/>
        <dbReference type="ChEBI" id="CHEBI:15378"/>
        <dbReference type="ChEBI" id="CHEBI:57510"/>
        <dbReference type="ChEBI" id="CHEBI:57783"/>
        <dbReference type="ChEBI" id="CHEBI:58349"/>
        <dbReference type="ChEBI" id="CHEBI:62830"/>
        <dbReference type="EC" id="1.1.1.133"/>
    </reaction>
</comment>
<sequence length="286" mass="31887">MNILVTGANGQLGSELRALSDQSSHSFIFTDVNELDILNADAIQEFVKNNPIDVIINCAAYTAVDKAEEDVETARALNALAVSNLVSVCEDKNIKLIHISTDYVFDGHNFKPLEEHCPVAPIGVYGKTKREGEEYLLNSKITGAVIRTSWLYSSYGNNFVKSMMRLGREKNELGVIFDQIGTPTYAADLAQTILTICQHPSFGCGSKLIHYSNEGVASWYDFASAIMEIAGIDCCVKPIETKDYPTPAARPYYSVMNKALIKEEFGIEIPYWRDSLRKCIERMKEF</sequence>
<dbReference type="AlphaFoldDB" id="A0A521EV76"/>
<dbReference type="PANTHER" id="PTHR10491:SF4">
    <property type="entry name" value="METHIONINE ADENOSYLTRANSFERASE 2 SUBUNIT BETA"/>
    <property type="match status" value="1"/>
</dbReference>
<dbReference type="GO" id="GO:0019305">
    <property type="term" value="P:dTDP-rhamnose biosynthetic process"/>
    <property type="evidence" value="ECO:0007669"/>
    <property type="project" value="UniProtKB-UniPathway"/>
</dbReference>
<keyword evidence="9" id="KW-1185">Reference proteome</keyword>
<evidence type="ECO:0000313" key="9">
    <source>
        <dbReference type="Proteomes" id="UP000319040"/>
    </source>
</evidence>
<comment type="function">
    <text evidence="6">Catalyzes the reduction of dTDP-6-deoxy-L-lyxo-4-hexulose to yield dTDP-L-rhamnose.</text>
</comment>
<evidence type="ECO:0000256" key="1">
    <source>
        <dbReference type="ARBA" id="ARBA00004781"/>
    </source>
</evidence>
<dbReference type="Pfam" id="PF04321">
    <property type="entry name" value="RmlD_sub_bind"/>
    <property type="match status" value="1"/>
</dbReference>
<dbReference type="Proteomes" id="UP000319040">
    <property type="component" value="Unassembled WGS sequence"/>
</dbReference>
<dbReference type="InterPro" id="IPR005913">
    <property type="entry name" value="dTDP_dehydrorham_reduct"/>
</dbReference>
<dbReference type="NCBIfam" id="TIGR01214">
    <property type="entry name" value="rmlD"/>
    <property type="match status" value="1"/>
</dbReference>
<dbReference type="EC" id="1.1.1.133" evidence="3 6"/>
<evidence type="ECO:0000256" key="2">
    <source>
        <dbReference type="ARBA" id="ARBA00010944"/>
    </source>
</evidence>
<accession>A0A521EV76</accession>
<keyword evidence="6" id="KW-0560">Oxidoreductase</keyword>
<evidence type="ECO:0000313" key="8">
    <source>
        <dbReference type="EMBL" id="SMO87827.1"/>
    </source>
</evidence>
<dbReference type="UniPathway" id="UPA00124"/>
<evidence type="ECO:0000256" key="3">
    <source>
        <dbReference type="ARBA" id="ARBA00012929"/>
    </source>
</evidence>
<keyword evidence="6" id="KW-0521">NADP</keyword>
<dbReference type="GO" id="GO:0008831">
    <property type="term" value="F:dTDP-4-dehydrorhamnose reductase activity"/>
    <property type="evidence" value="ECO:0007669"/>
    <property type="project" value="UniProtKB-EC"/>
</dbReference>
<name>A0A521EV76_SACCC</name>
<comment type="pathway">
    <text evidence="1 6">Carbohydrate biosynthesis; dTDP-L-rhamnose biosynthesis.</text>
</comment>
<dbReference type="InterPro" id="IPR029903">
    <property type="entry name" value="RmlD-like-bd"/>
</dbReference>
<evidence type="ECO:0000256" key="6">
    <source>
        <dbReference type="RuleBase" id="RU364082"/>
    </source>
</evidence>
<organism evidence="8 9">
    <name type="scientific">Saccharicrinis carchari</name>
    <dbReference type="NCBI Taxonomy" id="1168039"/>
    <lineage>
        <taxon>Bacteria</taxon>
        <taxon>Pseudomonadati</taxon>
        <taxon>Bacteroidota</taxon>
        <taxon>Bacteroidia</taxon>
        <taxon>Marinilabiliales</taxon>
        <taxon>Marinilabiliaceae</taxon>
        <taxon>Saccharicrinis</taxon>
    </lineage>
</organism>
<reference evidence="8 9" key="1">
    <citation type="submission" date="2017-05" db="EMBL/GenBank/DDBJ databases">
        <authorList>
            <person name="Varghese N."/>
            <person name="Submissions S."/>
        </authorList>
    </citation>
    <scope>NUCLEOTIDE SEQUENCE [LARGE SCALE GENOMIC DNA]</scope>
    <source>
        <strain evidence="8 9">DSM 27040</strain>
    </source>
</reference>
<evidence type="ECO:0000259" key="7">
    <source>
        <dbReference type="Pfam" id="PF04321"/>
    </source>
</evidence>
<dbReference type="EMBL" id="FXTB01000011">
    <property type="protein sequence ID" value="SMO87827.1"/>
    <property type="molecule type" value="Genomic_DNA"/>
</dbReference>